<protein>
    <submittedName>
        <fullName evidence="10">Ig-like domain-containing protein</fullName>
    </submittedName>
</protein>
<comment type="caution">
    <text evidence="10">The sequence shown here is derived from an EMBL/GenBank/DDBJ whole genome shotgun (WGS) entry which is preliminary data.</text>
</comment>
<keyword evidence="3 7" id="KW-0133">Cell shape</keyword>
<feature type="active site" description="Nucleophile" evidence="7">
    <location>
        <position position="354"/>
    </location>
</feature>
<name>A0ABN2NWX0_9ACTN</name>
<accession>A0ABN2NWX0</accession>
<evidence type="ECO:0000313" key="11">
    <source>
        <dbReference type="Proteomes" id="UP001501303"/>
    </source>
</evidence>
<dbReference type="Gene3D" id="2.60.40.3710">
    <property type="match status" value="1"/>
</dbReference>
<keyword evidence="11" id="KW-1185">Reference proteome</keyword>
<dbReference type="Pfam" id="PF03734">
    <property type="entry name" value="YkuD"/>
    <property type="match status" value="1"/>
</dbReference>
<evidence type="ECO:0000256" key="8">
    <source>
        <dbReference type="SAM" id="SignalP"/>
    </source>
</evidence>
<dbReference type="SUPFAM" id="SSF141523">
    <property type="entry name" value="L,D-transpeptidase catalytic domain-like"/>
    <property type="match status" value="1"/>
</dbReference>
<evidence type="ECO:0000256" key="7">
    <source>
        <dbReference type="PROSITE-ProRule" id="PRU01373"/>
    </source>
</evidence>
<evidence type="ECO:0000256" key="3">
    <source>
        <dbReference type="ARBA" id="ARBA00022960"/>
    </source>
</evidence>
<dbReference type="InterPro" id="IPR005490">
    <property type="entry name" value="LD_TPept_cat_dom"/>
</dbReference>
<dbReference type="PROSITE" id="PS52029">
    <property type="entry name" value="LD_TPASE"/>
    <property type="match status" value="1"/>
</dbReference>
<evidence type="ECO:0000256" key="4">
    <source>
        <dbReference type="ARBA" id="ARBA00022984"/>
    </source>
</evidence>
<keyword evidence="2" id="KW-0808">Transferase</keyword>
<evidence type="ECO:0000256" key="6">
    <source>
        <dbReference type="ARBA" id="ARBA00023316"/>
    </source>
</evidence>
<feature type="domain" description="L,D-TPase catalytic" evidence="9">
    <location>
        <begin position="250"/>
        <end position="386"/>
    </location>
</feature>
<dbReference type="InterPro" id="IPR050979">
    <property type="entry name" value="LD-transpeptidase"/>
</dbReference>
<dbReference type="Gene3D" id="2.40.440.10">
    <property type="entry name" value="L,D-transpeptidase catalytic domain-like"/>
    <property type="match status" value="1"/>
</dbReference>
<keyword evidence="5" id="KW-0012">Acyltransferase</keyword>
<dbReference type="InterPro" id="IPR041280">
    <property type="entry name" value="Big_10"/>
</dbReference>
<evidence type="ECO:0000313" key="10">
    <source>
        <dbReference type="EMBL" id="GAA1905756.1"/>
    </source>
</evidence>
<dbReference type="PANTHER" id="PTHR30582">
    <property type="entry name" value="L,D-TRANSPEPTIDASE"/>
    <property type="match status" value="1"/>
</dbReference>
<feature type="signal peptide" evidence="8">
    <location>
        <begin position="1"/>
        <end position="32"/>
    </location>
</feature>
<dbReference type="PANTHER" id="PTHR30582:SF2">
    <property type="entry name" value="L,D-TRANSPEPTIDASE YCIB-RELATED"/>
    <property type="match status" value="1"/>
</dbReference>
<dbReference type="PROSITE" id="PS51257">
    <property type="entry name" value="PROKAR_LIPOPROTEIN"/>
    <property type="match status" value="1"/>
</dbReference>
<dbReference type="CDD" id="cd16913">
    <property type="entry name" value="YkuD_like"/>
    <property type="match status" value="1"/>
</dbReference>
<dbReference type="Proteomes" id="UP001501303">
    <property type="component" value="Unassembled WGS sequence"/>
</dbReference>
<dbReference type="Gene3D" id="2.60.40.3780">
    <property type="match status" value="1"/>
</dbReference>
<keyword evidence="8" id="KW-0732">Signal</keyword>
<dbReference type="RefSeq" id="WP_344259693.1">
    <property type="nucleotide sequence ID" value="NZ_BAAAMJ010000010.1"/>
</dbReference>
<proteinExistence type="predicted"/>
<keyword evidence="4 7" id="KW-0573">Peptidoglycan synthesis</keyword>
<organism evidence="10 11">
    <name type="scientific">Streptomyces sodiiphilus</name>
    <dbReference type="NCBI Taxonomy" id="226217"/>
    <lineage>
        <taxon>Bacteria</taxon>
        <taxon>Bacillati</taxon>
        <taxon>Actinomycetota</taxon>
        <taxon>Actinomycetes</taxon>
        <taxon>Kitasatosporales</taxon>
        <taxon>Streptomycetaceae</taxon>
        <taxon>Streptomyces</taxon>
    </lineage>
</organism>
<sequence>MRDGKRRARHAARPATVLLLGGVLALTACGTAGDDTPPSGGGTEAREAAAPASAARITITPDDDADNVGLNDGVQVSVADGTLDAVRLTAVDSGDTVAGSLSADRTRWQPDDRLERATGYRLAVRAVDAEGRTAYENVTFRTVSPDNSFIGHFTPEDGSTVGVGMPVSLNFDKEITEKAAVEAAVEINTSSGQEVTGHWFSGTRLDFRPQEYWAAGTEVTVDLDFDGLQGAPGVTGIQDRTFSFTVGRSQVSTVDARTKQMTVVRDGQVLRTLPISAGSDENPTYNGQMVISEKHRETRMNGATVGFTDDDGEGEYDIKDVPHAMRLSSSGTFIHGNYWSGPETFGAVNASHGCIGLADVQGAWDETQDGAWFYDNSLLGDVVTVINSPDREMAPDNGLNGWNMPWHQWIAGSALTTP</sequence>
<comment type="pathway">
    <text evidence="1 7">Cell wall biogenesis; peptidoglycan biosynthesis.</text>
</comment>
<feature type="active site" description="Proton donor/acceptor" evidence="7">
    <location>
        <position position="335"/>
    </location>
</feature>
<evidence type="ECO:0000256" key="5">
    <source>
        <dbReference type="ARBA" id="ARBA00023315"/>
    </source>
</evidence>
<evidence type="ECO:0000256" key="2">
    <source>
        <dbReference type="ARBA" id="ARBA00022679"/>
    </source>
</evidence>
<reference evidence="10 11" key="1">
    <citation type="journal article" date="2019" name="Int. J. Syst. Evol. Microbiol.">
        <title>The Global Catalogue of Microorganisms (GCM) 10K type strain sequencing project: providing services to taxonomists for standard genome sequencing and annotation.</title>
        <authorList>
            <consortium name="The Broad Institute Genomics Platform"/>
            <consortium name="The Broad Institute Genome Sequencing Center for Infectious Disease"/>
            <person name="Wu L."/>
            <person name="Ma J."/>
        </authorList>
    </citation>
    <scope>NUCLEOTIDE SEQUENCE [LARGE SCALE GENOMIC DNA]</scope>
    <source>
        <strain evidence="10 11">JCM 13581</strain>
    </source>
</reference>
<gene>
    <name evidence="10" type="ORF">GCM10009716_14590</name>
</gene>
<dbReference type="InterPro" id="IPR038063">
    <property type="entry name" value="Transpep_catalytic_dom"/>
</dbReference>
<keyword evidence="6 7" id="KW-0961">Cell wall biogenesis/degradation</keyword>
<evidence type="ECO:0000256" key="1">
    <source>
        <dbReference type="ARBA" id="ARBA00004752"/>
    </source>
</evidence>
<dbReference type="CDD" id="cd13432">
    <property type="entry name" value="LDT_IgD_like_2"/>
    <property type="match status" value="1"/>
</dbReference>
<dbReference type="Pfam" id="PF17964">
    <property type="entry name" value="Big_10"/>
    <property type="match status" value="1"/>
</dbReference>
<dbReference type="EMBL" id="BAAAMJ010000010">
    <property type="protein sequence ID" value="GAA1905756.1"/>
    <property type="molecule type" value="Genomic_DNA"/>
</dbReference>
<evidence type="ECO:0000259" key="9">
    <source>
        <dbReference type="PROSITE" id="PS52029"/>
    </source>
</evidence>
<feature type="chain" id="PRO_5046177949" evidence="8">
    <location>
        <begin position="33"/>
        <end position="418"/>
    </location>
</feature>